<comment type="caution">
    <text evidence="2">The sequence shown here is derived from an EMBL/GenBank/DDBJ whole genome shotgun (WGS) entry which is preliminary data.</text>
</comment>
<evidence type="ECO:0000313" key="2">
    <source>
        <dbReference type="EMBL" id="NEN76312.1"/>
    </source>
</evidence>
<dbReference type="AlphaFoldDB" id="A0A6L9Y742"/>
<organism evidence="2 3">
    <name type="scientific">Pelistega ratti</name>
    <dbReference type="NCBI Taxonomy" id="2652177"/>
    <lineage>
        <taxon>Bacteria</taxon>
        <taxon>Pseudomonadati</taxon>
        <taxon>Pseudomonadota</taxon>
        <taxon>Betaproteobacteria</taxon>
        <taxon>Burkholderiales</taxon>
        <taxon>Alcaligenaceae</taxon>
        <taxon>Pelistega</taxon>
    </lineage>
</organism>
<feature type="compositionally biased region" description="Basic and acidic residues" evidence="1">
    <location>
        <begin position="68"/>
        <end position="78"/>
    </location>
</feature>
<protein>
    <recommendedName>
        <fullName evidence="4">HNH endonuclease</fullName>
    </recommendedName>
</protein>
<dbReference type="Proteomes" id="UP000477651">
    <property type="component" value="Unassembled WGS sequence"/>
</dbReference>
<evidence type="ECO:0000313" key="3">
    <source>
        <dbReference type="Proteomes" id="UP000477651"/>
    </source>
</evidence>
<dbReference type="RefSeq" id="WP_163764764.1">
    <property type="nucleotide sequence ID" value="NZ_JAAGYR010000016.1"/>
</dbReference>
<name>A0A6L9Y742_9BURK</name>
<proteinExistence type="predicted"/>
<reference evidence="2 3" key="1">
    <citation type="submission" date="2020-02" db="EMBL/GenBank/DDBJ databases">
        <title>Pelistega sp. NLN82 were isolated from wild rodents of the Hainan Island.</title>
        <authorList>
            <person name="Niu N."/>
            <person name="Zhou J."/>
        </authorList>
    </citation>
    <scope>NUCLEOTIDE SEQUENCE [LARGE SCALE GENOMIC DNA]</scope>
    <source>
        <strain evidence="2 3">NLN82</strain>
    </source>
</reference>
<accession>A0A6L9Y742</accession>
<evidence type="ECO:0000256" key="1">
    <source>
        <dbReference type="SAM" id="MobiDB-lite"/>
    </source>
</evidence>
<dbReference type="EMBL" id="JAAGYR010000016">
    <property type="protein sequence ID" value="NEN76312.1"/>
    <property type="molecule type" value="Genomic_DNA"/>
</dbReference>
<evidence type="ECO:0008006" key="4">
    <source>
        <dbReference type="Google" id="ProtNLM"/>
    </source>
</evidence>
<feature type="region of interest" description="Disordered" evidence="1">
    <location>
        <begin position="51"/>
        <end position="83"/>
    </location>
</feature>
<sequence>MIENFDKILKSDTQKERFSDWVDRLDTKSNSLDSKIDNTFAKDILSGFLPTGGKWEGEKGRSVWTPDPDIKPDPENKKNGNPNNLTWGEILKKYDVTGIEYEDGYPIFDPFVPEINGEKAEVEIENFTTDRNKNFAAADKALAEKVGMKPEEIHQYRKDNNFTWHECEDCKTMQLVPTEIHNNVPHKGGISVAKQQ</sequence>
<dbReference type="Pfam" id="PF12639">
    <property type="entry name" value="Colicin-DNase"/>
    <property type="match status" value="1"/>
</dbReference>
<keyword evidence="3" id="KW-1185">Reference proteome</keyword>
<gene>
    <name evidence="2" type="ORF">F9B74_08250</name>
</gene>